<dbReference type="Proteomes" id="UP000000851">
    <property type="component" value="Chromosome"/>
</dbReference>
<name>C7QFT9_CATAD</name>
<protein>
    <submittedName>
        <fullName evidence="2">Uncharacterized protein</fullName>
    </submittedName>
</protein>
<dbReference type="RefSeq" id="WP_012786209.1">
    <property type="nucleotide sequence ID" value="NC_013131.1"/>
</dbReference>
<dbReference type="AlphaFoldDB" id="C7QFT9"/>
<dbReference type="eggNOG" id="ENOG50349SV">
    <property type="taxonomic scope" value="Bacteria"/>
</dbReference>
<evidence type="ECO:0000256" key="1">
    <source>
        <dbReference type="SAM" id="Phobius"/>
    </source>
</evidence>
<dbReference type="OrthoDB" id="3536534at2"/>
<gene>
    <name evidence="2" type="ordered locus">Caci_1996</name>
</gene>
<dbReference type="InParanoid" id="C7QFT9"/>
<organism evidence="2 3">
    <name type="scientific">Catenulispora acidiphila (strain DSM 44928 / JCM 14897 / NBRC 102108 / NRRL B-24433 / ID139908)</name>
    <dbReference type="NCBI Taxonomy" id="479433"/>
    <lineage>
        <taxon>Bacteria</taxon>
        <taxon>Bacillati</taxon>
        <taxon>Actinomycetota</taxon>
        <taxon>Actinomycetes</taxon>
        <taxon>Catenulisporales</taxon>
        <taxon>Catenulisporaceae</taxon>
        <taxon>Catenulispora</taxon>
    </lineage>
</organism>
<keyword evidence="1" id="KW-0812">Transmembrane</keyword>
<feature type="transmembrane region" description="Helical" evidence="1">
    <location>
        <begin position="29"/>
        <end position="46"/>
    </location>
</feature>
<dbReference type="EMBL" id="CP001700">
    <property type="protein sequence ID" value="ACU70916.1"/>
    <property type="molecule type" value="Genomic_DNA"/>
</dbReference>
<proteinExistence type="predicted"/>
<sequence>MKQQWVSDDVWQQLDPHAGALNRSQRRRAVAVAAAVVAVLAAGFATDRSGIVRAQVAFDQDTGLAGSVLVHPRIITHEIPVKNTGWTTVRVTGVGQDGPGLSLVRPGDAEGMTAAEDTSATPPPFDLHPGQTAIMQVAYRITDCAAVPAGPFPIAVRVDRPWGTETISVSVPPQPVVDPAAPGFTVNGPVIEWQRAAADQSCHPKL</sequence>
<evidence type="ECO:0000313" key="3">
    <source>
        <dbReference type="Proteomes" id="UP000000851"/>
    </source>
</evidence>
<evidence type="ECO:0000313" key="2">
    <source>
        <dbReference type="EMBL" id="ACU70916.1"/>
    </source>
</evidence>
<dbReference type="STRING" id="479433.Caci_1996"/>
<keyword evidence="1" id="KW-1133">Transmembrane helix</keyword>
<dbReference type="HOGENOM" id="CLU_1329946_0_0_11"/>
<keyword evidence="1" id="KW-0472">Membrane</keyword>
<keyword evidence="3" id="KW-1185">Reference proteome</keyword>
<dbReference type="KEGG" id="cai:Caci_1996"/>
<accession>C7QFT9</accession>
<reference evidence="2 3" key="1">
    <citation type="journal article" date="2009" name="Stand. Genomic Sci.">
        <title>Complete genome sequence of Catenulispora acidiphila type strain (ID 139908).</title>
        <authorList>
            <person name="Copeland A."/>
            <person name="Lapidus A."/>
            <person name="Glavina Del Rio T."/>
            <person name="Nolan M."/>
            <person name="Lucas S."/>
            <person name="Chen F."/>
            <person name="Tice H."/>
            <person name="Cheng J.F."/>
            <person name="Bruce D."/>
            <person name="Goodwin L."/>
            <person name="Pitluck S."/>
            <person name="Mikhailova N."/>
            <person name="Pati A."/>
            <person name="Ivanova N."/>
            <person name="Mavromatis K."/>
            <person name="Chen A."/>
            <person name="Palaniappan K."/>
            <person name="Chain P."/>
            <person name="Land M."/>
            <person name="Hauser L."/>
            <person name="Chang Y.J."/>
            <person name="Jeffries C.D."/>
            <person name="Chertkov O."/>
            <person name="Brettin T."/>
            <person name="Detter J.C."/>
            <person name="Han C."/>
            <person name="Ali Z."/>
            <person name="Tindall B.J."/>
            <person name="Goker M."/>
            <person name="Bristow J."/>
            <person name="Eisen J.A."/>
            <person name="Markowitz V."/>
            <person name="Hugenholtz P."/>
            <person name="Kyrpides N.C."/>
            <person name="Klenk H.P."/>
        </authorList>
    </citation>
    <scope>NUCLEOTIDE SEQUENCE [LARGE SCALE GENOMIC DNA]</scope>
    <source>
        <strain evidence="3">DSM 44928 / JCM 14897 / NBRC 102108 / NRRL B-24433 / ID139908</strain>
    </source>
</reference>